<dbReference type="RefSeq" id="WP_090266406.1">
    <property type="nucleotide sequence ID" value="NZ_FNDS01000010.1"/>
</dbReference>
<proteinExistence type="predicted"/>
<dbReference type="Gene3D" id="3.20.20.450">
    <property type="entry name" value="EAL domain"/>
    <property type="match status" value="1"/>
</dbReference>
<dbReference type="InterPro" id="IPR043128">
    <property type="entry name" value="Rev_trsase/Diguanyl_cyclase"/>
</dbReference>
<dbReference type="FunFam" id="3.30.70.270:FF:000001">
    <property type="entry name" value="Diguanylate cyclase domain protein"/>
    <property type="match status" value="1"/>
</dbReference>
<dbReference type="GO" id="GO:0000160">
    <property type="term" value="P:phosphorelay signal transduction system"/>
    <property type="evidence" value="ECO:0007669"/>
    <property type="project" value="InterPro"/>
</dbReference>
<dbReference type="SUPFAM" id="SSF52172">
    <property type="entry name" value="CheY-like"/>
    <property type="match status" value="1"/>
</dbReference>
<dbReference type="Gene3D" id="3.40.50.2300">
    <property type="match status" value="1"/>
</dbReference>
<sequence length="570" mass="62635">MQYQAFNDESVLLIVDDQASDIRLLGKAAEGLGIIHFASDGPQAIALAKRIRPDLVLLDIEMPGMDGFEVCQQLKADPKLADTAIIFVTAYNQVAHELRALHLGGVDFISKPMNVPVARARIRTHVRLRQMARILAKQDPLTNLPNRALLAERIDQAIDSARGSHQRVAMLLLDLDNFKAINDAEGHSVGDAILKSVAQRLLGHGRLVDSISRPGGDEFILLLQEVTSFEAVSDLATQLLADIAEPLLIRADRYHLTASIGISLFPDDSNDPEELFRHADSAMYQAKQAGRNGFCFFSAEIENRMRARQMLERHLRQALENGVFEVFYQAKVEAADQRIVGVEALIRWRNGEGRLESPAEFIPLAEETGLILPIGRQILLRACQDAKAWHDAGHAIAVSVNISAVQFRDENFVAQVAAILAEAHVDPRLIELEITEGVLASDSLGARQTLAALRGLGVRIAIDDFGTGYSSLAYLKRFPVDVLKIDQSFVRDMLTDRSDSAIVETIIKLGQALDLELVAEGVETCAQERALLQLGCKVMQGYLYCRPLPCAKMTELLEQGVPVALSAPLP</sequence>
<comment type="cofactor">
    <cofactor evidence="1">
        <name>Mg(2+)</name>
        <dbReference type="ChEBI" id="CHEBI:18420"/>
    </cofactor>
</comment>
<dbReference type="InterPro" id="IPR001633">
    <property type="entry name" value="EAL_dom"/>
</dbReference>
<dbReference type="PANTHER" id="PTHR44757:SF2">
    <property type="entry name" value="BIOFILM ARCHITECTURE MAINTENANCE PROTEIN MBAA"/>
    <property type="match status" value="1"/>
</dbReference>
<dbReference type="SMART" id="SM00448">
    <property type="entry name" value="REC"/>
    <property type="match status" value="1"/>
</dbReference>
<dbReference type="SMART" id="SM00052">
    <property type="entry name" value="EAL"/>
    <property type="match status" value="1"/>
</dbReference>
<evidence type="ECO:0000256" key="2">
    <source>
        <dbReference type="ARBA" id="ARBA00004533"/>
    </source>
</evidence>
<feature type="domain" description="EAL" evidence="5">
    <location>
        <begin position="308"/>
        <end position="561"/>
    </location>
</feature>
<protein>
    <submittedName>
        <fullName evidence="7">Diguanylate cyclase (GGDEF) domain-containing protein</fullName>
    </submittedName>
</protein>
<dbReference type="InterPro" id="IPR052155">
    <property type="entry name" value="Biofilm_reg_signaling"/>
</dbReference>
<keyword evidence="3" id="KW-0597">Phosphoprotein</keyword>
<name>A0A1G8L5C3_9PSED</name>
<dbReference type="OrthoDB" id="9804951at2"/>
<dbReference type="SUPFAM" id="SSF141868">
    <property type="entry name" value="EAL domain-like"/>
    <property type="match status" value="1"/>
</dbReference>
<evidence type="ECO:0000259" key="6">
    <source>
        <dbReference type="PROSITE" id="PS50887"/>
    </source>
</evidence>
<dbReference type="InterPro" id="IPR000160">
    <property type="entry name" value="GGDEF_dom"/>
</dbReference>
<dbReference type="Gene3D" id="3.30.70.270">
    <property type="match status" value="1"/>
</dbReference>
<dbReference type="AlphaFoldDB" id="A0A1G8L5C3"/>
<dbReference type="Pfam" id="PF00563">
    <property type="entry name" value="EAL"/>
    <property type="match status" value="1"/>
</dbReference>
<dbReference type="SMART" id="SM00267">
    <property type="entry name" value="GGDEF"/>
    <property type="match status" value="1"/>
</dbReference>
<dbReference type="InterPro" id="IPR035919">
    <property type="entry name" value="EAL_sf"/>
</dbReference>
<evidence type="ECO:0000256" key="3">
    <source>
        <dbReference type="PROSITE-ProRule" id="PRU00169"/>
    </source>
</evidence>
<dbReference type="PROSITE" id="PS50887">
    <property type="entry name" value="GGDEF"/>
    <property type="match status" value="1"/>
</dbReference>
<feature type="domain" description="Response regulatory" evidence="4">
    <location>
        <begin position="11"/>
        <end position="126"/>
    </location>
</feature>
<dbReference type="SUPFAM" id="SSF55073">
    <property type="entry name" value="Nucleotide cyclase"/>
    <property type="match status" value="1"/>
</dbReference>
<reference evidence="8" key="1">
    <citation type="submission" date="2016-10" db="EMBL/GenBank/DDBJ databases">
        <authorList>
            <person name="Varghese N."/>
            <person name="Submissions S."/>
        </authorList>
    </citation>
    <scope>NUCLEOTIDE SEQUENCE [LARGE SCALE GENOMIC DNA]</scope>
    <source>
        <strain evidence="8">CCM 7469</strain>
    </source>
</reference>
<dbReference type="STRING" id="428992.SAMN05216272_110161"/>
<evidence type="ECO:0000313" key="7">
    <source>
        <dbReference type="EMBL" id="SDI50825.1"/>
    </source>
</evidence>
<organism evidence="7 8">
    <name type="scientific">Pseudomonas panipatensis</name>
    <dbReference type="NCBI Taxonomy" id="428992"/>
    <lineage>
        <taxon>Bacteria</taxon>
        <taxon>Pseudomonadati</taxon>
        <taxon>Pseudomonadota</taxon>
        <taxon>Gammaproteobacteria</taxon>
        <taxon>Pseudomonadales</taxon>
        <taxon>Pseudomonadaceae</taxon>
        <taxon>Pseudomonas</taxon>
    </lineage>
</organism>
<comment type="subcellular location">
    <subcellularLocation>
        <location evidence="2">Cell inner membrane</location>
    </subcellularLocation>
</comment>
<dbReference type="Proteomes" id="UP000199636">
    <property type="component" value="Unassembled WGS sequence"/>
</dbReference>
<dbReference type="InterPro" id="IPR001789">
    <property type="entry name" value="Sig_transdc_resp-reg_receiver"/>
</dbReference>
<dbReference type="Pfam" id="PF00072">
    <property type="entry name" value="Response_reg"/>
    <property type="match status" value="1"/>
</dbReference>
<dbReference type="CDD" id="cd01949">
    <property type="entry name" value="GGDEF"/>
    <property type="match status" value="1"/>
</dbReference>
<evidence type="ECO:0000256" key="1">
    <source>
        <dbReference type="ARBA" id="ARBA00001946"/>
    </source>
</evidence>
<dbReference type="GO" id="GO:0003824">
    <property type="term" value="F:catalytic activity"/>
    <property type="evidence" value="ECO:0007669"/>
    <property type="project" value="UniProtKB-ARBA"/>
</dbReference>
<dbReference type="GO" id="GO:0005886">
    <property type="term" value="C:plasma membrane"/>
    <property type="evidence" value="ECO:0007669"/>
    <property type="project" value="UniProtKB-SubCell"/>
</dbReference>
<dbReference type="PROSITE" id="PS50883">
    <property type="entry name" value="EAL"/>
    <property type="match status" value="1"/>
</dbReference>
<keyword evidence="8" id="KW-1185">Reference proteome</keyword>
<dbReference type="InterPro" id="IPR011006">
    <property type="entry name" value="CheY-like_superfamily"/>
</dbReference>
<dbReference type="PROSITE" id="PS50110">
    <property type="entry name" value="RESPONSE_REGULATORY"/>
    <property type="match status" value="1"/>
</dbReference>
<dbReference type="InterPro" id="IPR029787">
    <property type="entry name" value="Nucleotide_cyclase"/>
</dbReference>
<dbReference type="NCBIfam" id="TIGR00254">
    <property type="entry name" value="GGDEF"/>
    <property type="match status" value="1"/>
</dbReference>
<dbReference type="PANTHER" id="PTHR44757">
    <property type="entry name" value="DIGUANYLATE CYCLASE DGCP"/>
    <property type="match status" value="1"/>
</dbReference>
<feature type="domain" description="GGDEF" evidence="6">
    <location>
        <begin position="166"/>
        <end position="299"/>
    </location>
</feature>
<dbReference type="Pfam" id="PF00990">
    <property type="entry name" value="GGDEF"/>
    <property type="match status" value="1"/>
</dbReference>
<evidence type="ECO:0000313" key="8">
    <source>
        <dbReference type="Proteomes" id="UP000199636"/>
    </source>
</evidence>
<evidence type="ECO:0000259" key="4">
    <source>
        <dbReference type="PROSITE" id="PS50110"/>
    </source>
</evidence>
<accession>A0A1G8L5C3</accession>
<gene>
    <name evidence="7" type="ORF">SAMN05216272_110161</name>
</gene>
<feature type="modified residue" description="4-aspartylphosphate" evidence="3">
    <location>
        <position position="59"/>
    </location>
</feature>
<dbReference type="CDD" id="cd01948">
    <property type="entry name" value="EAL"/>
    <property type="match status" value="1"/>
</dbReference>
<dbReference type="EMBL" id="FNDS01000010">
    <property type="protein sequence ID" value="SDI50825.1"/>
    <property type="molecule type" value="Genomic_DNA"/>
</dbReference>
<evidence type="ECO:0000259" key="5">
    <source>
        <dbReference type="PROSITE" id="PS50883"/>
    </source>
</evidence>